<evidence type="ECO:0000313" key="2">
    <source>
        <dbReference type="EMBL" id="AFK21521.1"/>
    </source>
</evidence>
<gene>
    <name evidence="2" type="ordered locus">HFX_6401</name>
</gene>
<feature type="compositionally biased region" description="Low complexity" evidence="1">
    <location>
        <begin position="31"/>
        <end position="42"/>
    </location>
</feature>
<sequence length="161" mass="17867">MRTNHSRTSETQLRVRVPWEQETRRTTEAGPPSLTEPSLLSPTGVFIRQQEISQRAVAEHDDERGPDEVEHEVEHRVDATVGDEYRLDSERVGTAVDGILGDFPEQTTTDDDGEDSLGGFVSPAPCEYVDESTENRRRVGVSEVVPPPHVVVGAEHPDRVS</sequence>
<organism evidence="2 3">
    <name type="scientific">Haloferax mediterranei (strain ATCC 33500 / DSM 1411 / JCM 8866 / NBRC 14739 / NCIMB 2177 / R-4)</name>
    <name type="common">Halobacterium mediterranei</name>
    <dbReference type="NCBI Taxonomy" id="523841"/>
    <lineage>
        <taxon>Archaea</taxon>
        <taxon>Methanobacteriati</taxon>
        <taxon>Methanobacteriota</taxon>
        <taxon>Stenosarchaea group</taxon>
        <taxon>Halobacteria</taxon>
        <taxon>Halobacteriales</taxon>
        <taxon>Haloferacaceae</taxon>
        <taxon>Haloferax</taxon>
    </lineage>
</organism>
<feature type="compositionally biased region" description="Basic and acidic residues" evidence="1">
    <location>
        <begin position="57"/>
        <end position="76"/>
    </location>
</feature>
<feature type="region of interest" description="Disordered" evidence="1">
    <location>
        <begin position="55"/>
        <end position="76"/>
    </location>
</feature>
<dbReference type="AlphaFoldDB" id="I3RBB1"/>
<accession>I3RBB1</accession>
<dbReference type="HOGENOM" id="CLU_1639921_0_0_2"/>
<feature type="region of interest" description="Disordered" evidence="1">
    <location>
        <begin position="1"/>
        <end position="42"/>
    </location>
</feature>
<reference evidence="2 3" key="1">
    <citation type="journal article" date="2012" name="J. Bacteriol.">
        <title>Complete genome sequence of the metabolically versatile halophilic archaeon Haloferax mediterranei, a poly(3-hydroxybutyrate-co-3-hydroxyvalerate) producer.</title>
        <authorList>
            <person name="Han J."/>
            <person name="Zhang F."/>
            <person name="Hou J."/>
            <person name="Liu X."/>
            <person name="Li M."/>
            <person name="Liu H."/>
            <person name="Cai L."/>
            <person name="Zhang B."/>
            <person name="Chen Y."/>
            <person name="Zhou J."/>
            <person name="Hu S."/>
            <person name="Xiang H."/>
        </authorList>
    </citation>
    <scope>NUCLEOTIDE SEQUENCE [LARGE SCALE GENOMIC DNA]</scope>
    <source>
        <strain evidence="3">ATCC 33500 / DSM 1411 / JCM 8866 / NBRC 14739 / NCIMB 2177 / R-4</strain>
        <plasmid evidence="3">pHM500</plasmid>
    </source>
</reference>
<feature type="region of interest" description="Disordered" evidence="1">
    <location>
        <begin position="96"/>
        <end position="141"/>
    </location>
</feature>
<dbReference type="Proteomes" id="UP000006469">
    <property type="component" value="Plasmid pHM500"/>
</dbReference>
<dbReference type="EMBL" id="CP001871">
    <property type="protein sequence ID" value="AFK21521.1"/>
    <property type="molecule type" value="Genomic_DNA"/>
</dbReference>
<protein>
    <submittedName>
        <fullName evidence="2">Uncharacterized protein</fullName>
    </submittedName>
</protein>
<dbReference type="KEGG" id="hme:HFX_6401"/>
<geneLocation type="plasmid" evidence="2 3">
    <name>pHM500</name>
</geneLocation>
<feature type="compositionally biased region" description="Basic and acidic residues" evidence="1">
    <location>
        <begin position="17"/>
        <end position="27"/>
    </location>
</feature>
<keyword evidence="2" id="KW-0614">Plasmid</keyword>
<name>I3RBB1_HALMT</name>
<evidence type="ECO:0000313" key="3">
    <source>
        <dbReference type="Proteomes" id="UP000006469"/>
    </source>
</evidence>
<proteinExistence type="predicted"/>
<evidence type="ECO:0000256" key="1">
    <source>
        <dbReference type="SAM" id="MobiDB-lite"/>
    </source>
</evidence>